<proteinExistence type="predicted"/>
<dbReference type="GeneID" id="106009316"/>
<feature type="compositionally biased region" description="Polar residues" evidence="1">
    <location>
        <begin position="112"/>
        <end position="121"/>
    </location>
</feature>
<accession>A0AAX6SWG4</accession>
<feature type="compositionally biased region" description="Low complexity" evidence="1">
    <location>
        <begin position="43"/>
        <end position="72"/>
    </location>
</feature>
<sequence>MAQEPRASGAPGPCRTRLSRDSGGERASPSLSLLGRGRGRPGQRGSRSPPAQQQQQQQQQGRSCIPRRSLSPSPSPAWPPGVDFCPLVVPVPDSSEKRTPQQVALHPPVTPAMSTRPTSASLAGPRHSRCAPWGRVDGLCSASTPSREPSGFCAETIWGQFDEHALISLSCPG</sequence>
<evidence type="ECO:0000313" key="2">
    <source>
        <dbReference type="Proteomes" id="UP000694906"/>
    </source>
</evidence>
<organism evidence="2 3">
    <name type="scientific">Heterocephalus glaber</name>
    <name type="common">Naked mole rat</name>
    <dbReference type="NCBI Taxonomy" id="10181"/>
    <lineage>
        <taxon>Eukaryota</taxon>
        <taxon>Metazoa</taxon>
        <taxon>Chordata</taxon>
        <taxon>Craniata</taxon>
        <taxon>Vertebrata</taxon>
        <taxon>Euteleostomi</taxon>
        <taxon>Mammalia</taxon>
        <taxon>Eutheria</taxon>
        <taxon>Euarchontoglires</taxon>
        <taxon>Glires</taxon>
        <taxon>Rodentia</taxon>
        <taxon>Hystricomorpha</taxon>
        <taxon>Bathyergidae</taxon>
        <taxon>Heterocephalus</taxon>
    </lineage>
</organism>
<gene>
    <name evidence="3" type="primary">LOC106009316</name>
</gene>
<evidence type="ECO:0000256" key="1">
    <source>
        <dbReference type="SAM" id="MobiDB-lite"/>
    </source>
</evidence>
<dbReference type="RefSeq" id="XP_021112686.1">
    <property type="nucleotide sequence ID" value="XM_021257027.1"/>
</dbReference>
<dbReference type="Proteomes" id="UP000694906">
    <property type="component" value="Unplaced"/>
</dbReference>
<name>A0AAX6SWG4_HETGA</name>
<dbReference type="AlphaFoldDB" id="A0AAX6SWG4"/>
<reference evidence="3" key="1">
    <citation type="submission" date="2025-08" db="UniProtKB">
        <authorList>
            <consortium name="RefSeq"/>
        </authorList>
    </citation>
    <scope>IDENTIFICATION</scope>
</reference>
<evidence type="ECO:0000313" key="3">
    <source>
        <dbReference type="RefSeq" id="XP_021112686.1"/>
    </source>
</evidence>
<protein>
    <submittedName>
        <fullName evidence="3">SH3 domain-containing protein 21-like</fullName>
    </submittedName>
</protein>
<feature type="region of interest" description="Disordered" evidence="1">
    <location>
        <begin position="1"/>
        <end position="127"/>
    </location>
</feature>
<keyword evidence="2" id="KW-1185">Reference proteome</keyword>